<dbReference type="HOGENOM" id="CLU_2363623_0_0_1"/>
<proteinExistence type="predicted"/>
<sequence length="117" mass="13479">MLKLAGCIKLYPLAHALSLSFKFHVEQEEYYPTRESARSLEDEGLRCSTVLMNFSPTKLDHDVYSLKGGLQGFNWLFATRYMVKAIGNYYFLFVCVSTEHLVGIRTEYSVFQLYSPS</sequence>
<keyword evidence="2" id="KW-1185">Reference proteome</keyword>
<accession>U5G8S2</accession>
<dbReference type="AlphaFoldDB" id="U5G8S2"/>
<evidence type="ECO:0000313" key="2">
    <source>
        <dbReference type="Proteomes" id="UP000006729"/>
    </source>
</evidence>
<dbReference type="EMBL" id="CM009295">
    <property type="protein sequence ID" value="PNT34042.1"/>
    <property type="molecule type" value="Genomic_DNA"/>
</dbReference>
<name>U5G8S2_POPTR</name>
<dbReference type="Proteomes" id="UP000006729">
    <property type="component" value="Chromosome 6"/>
</dbReference>
<reference evidence="1 2" key="1">
    <citation type="journal article" date="2006" name="Science">
        <title>The genome of black cottonwood, Populus trichocarpa (Torr. &amp; Gray).</title>
        <authorList>
            <person name="Tuskan G.A."/>
            <person name="Difazio S."/>
            <person name="Jansson S."/>
            <person name="Bohlmann J."/>
            <person name="Grigoriev I."/>
            <person name="Hellsten U."/>
            <person name="Putnam N."/>
            <person name="Ralph S."/>
            <person name="Rombauts S."/>
            <person name="Salamov A."/>
            <person name="Schein J."/>
            <person name="Sterck L."/>
            <person name="Aerts A."/>
            <person name="Bhalerao R.R."/>
            <person name="Bhalerao R.P."/>
            <person name="Blaudez D."/>
            <person name="Boerjan W."/>
            <person name="Brun A."/>
            <person name="Brunner A."/>
            <person name="Busov V."/>
            <person name="Campbell M."/>
            <person name="Carlson J."/>
            <person name="Chalot M."/>
            <person name="Chapman J."/>
            <person name="Chen G.L."/>
            <person name="Cooper D."/>
            <person name="Coutinho P.M."/>
            <person name="Couturier J."/>
            <person name="Covert S."/>
            <person name="Cronk Q."/>
            <person name="Cunningham R."/>
            <person name="Davis J."/>
            <person name="Degroeve S."/>
            <person name="Dejardin A."/>
            <person name="Depamphilis C."/>
            <person name="Detter J."/>
            <person name="Dirks B."/>
            <person name="Dubchak I."/>
            <person name="Duplessis S."/>
            <person name="Ehlting J."/>
            <person name="Ellis B."/>
            <person name="Gendler K."/>
            <person name="Goodstein D."/>
            <person name="Gribskov M."/>
            <person name="Grimwood J."/>
            <person name="Groover A."/>
            <person name="Gunter L."/>
            <person name="Hamberger B."/>
            <person name="Heinze B."/>
            <person name="Helariutta Y."/>
            <person name="Henrissat B."/>
            <person name="Holligan D."/>
            <person name="Holt R."/>
            <person name="Huang W."/>
            <person name="Islam-Faridi N."/>
            <person name="Jones S."/>
            <person name="Jones-Rhoades M."/>
            <person name="Jorgensen R."/>
            <person name="Joshi C."/>
            <person name="Kangasjarvi J."/>
            <person name="Karlsson J."/>
            <person name="Kelleher C."/>
            <person name="Kirkpatrick R."/>
            <person name="Kirst M."/>
            <person name="Kohler A."/>
            <person name="Kalluri U."/>
            <person name="Larimer F."/>
            <person name="Leebens-Mack J."/>
            <person name="Leple J.C."/>
            <person name="Locascio P."/>
            <person name="Lou Y."/>
            <person name="Lucas S."/>
            <person name="Martin F."/>
            <person name="Montanini B."/>
            <person name="Napoli C."/>
            <person name="Nelson D.R."/>
            <person name="Nelson C."/>
            <person name="Nieminen K."/>
            <person name="Nilsson O."/>
            <person name="Pereda V."/>
            <person name="Peter G."/>
            <person name="Philippe R."/>
            <person name="Pilate G."/>
            <person name="Poliakov A."/>
            <person name="Razumovskaya J."/>
            <person name="Richardson P."/>
            <person name="Rinaldi C."/>
            <person name="Ritland K."/>
            <person name="Rouze P."/>
            <person name="Ryaboy D."/>
            <person name="Schmutz J."/>
            <person name="Schrader J."/>
            <person name="Segerman B."/>
            <person name="Shin H."/>
            <person name="Siddiqui A."/>
            <person name="Sterky F."/>
            <person name="Terry A."/>
            <person name="Tsai C.J."/>
            <person name="Uberbacher E."/>
            <person name="Unneberg P."/>
            <person name="Vahala J."/>
            <person name="Wall K."/>
            <person name="Wessler S."/>
            <person name="Yang G."/>
            <person name="Yin T."/>
            <person name="Douglas C."/>
            <person name="Marra M."/>
            <person name="Sandberg G."/>
            <person name="Van de Peer Y."/>
            <person name="Rokhsar D."/>
        </authorList>
    </citation>
    <scope>NUCLEOTIDE SEQUENCE [LARGE SCALE GENOMIC DNA]</scope>
    <source>
        <strain evidence="2">cv. Nisqually</strain>
    </source>
</reference>
<evidence type="ECO:0000313" key="1">
    <source>
        <dbReference type="EMBL" id="PNT34042.1"/>
    </source>
</evidence>
<organism evidence="1 2">
    <name type="scientific">Populus trichocarpa</name>
    <name type="common">Western balsam poplar</name>
    <name type="synonym">Populus balsamifera subsp. trichocarpa</name>
    <dbReference type="NCBI Taxonomy" id="3694"/>
    <lineage>
        <taxon>Eukaryota</taxon>
        <taxon>Viridiplantae</taxon>
        <taxon>Streptophyta</taxon>
        <taxon>Embryophyta</taxon>
        <taxon>Tracheophyta</taxon>
        <taxon>Spermatophyta</taxon>
        <taxon>Magnoliopsida</taxon>
        <taxon>eudicotyledons</taxon>
        <taxon>Gunneridae</taxon>
        <taxon>Pentapetalae</taxon>
        <taxon>rosids</taxon>
        <taxon>fabids</taxon>
        <taxon>Malpighiales</taxon>
        <taxon>Salicaceae</taxon>
        <taxon>Saliceae</taxon>
        <taxon>Populus</taxon>
    </lineage>
</organism>
<gene>
    <name evidence="1" type="ORF">POPTR_006G273600</name>
</gene>
<dbReference type="InParanoid" id="U5G8S2"/>
<protein>
    <submittedName>
        <fullName evidence="1">Uncharacterized protein</fullName>
    </submittedName>
</protein>